<dbReference type="OrthoDB" id="65624at2"/>
<dbReference type="InterPro" id="IPR052356">
    <property type="entry name" value="Thiol_S-MT"/>
</dbReference>
<dbReference type="PANTHER" id="PTHR45036">
    <property type="entry name" value="METHYLTRANSFERASE LIKE 7B"/>
    <property type="match status" value="1"/>
</dbReference>
<dbReference type="SUPFAM" id="SSF53335">
    <property type="entry name" value="S-adenosyl-L-methionine-dependent methyltransferases"/>
    <property type="match status" value="1"/>
</dbReference>
<sequence length="189" mass="20847">MGEQRGMRHRRAALLSNGSGRVLEIGAGTGLNLAHYPSEVDELILTEPVPAMYERLCRRARGDRRATVLAAAGDSLPVETGSVDVVTSTLVLCTVPEVDPVLAEVARVLKPGGRLLFCEHVRSEGHRAGRHQDRWAGAWARFAQGCRCNRDLLAALQRHFRVEHVQHEQWMGMPRLVQPLILGTAHQLG</sequence>
<dbReference type="RefSeq" id="WP_132401595.1">
    <property type="nucleotide sequence ID" value="NZ_SMKA01000006.1"/>
</dbReference>
<protein>
    <submittedName>
        <fullName evidence="2">Class I SAM-dependent methyltransferase</fullName>
    </submittedName>
</protein>
<dbReference type="InterPro" id="IPR029063">
    <property type="entry name" value="SAM-dependent_MTases_sf"/>
</dbReference>
<dbReference type="InterPro" id="IPR013216">
    <property type="entry name" value="Methyltransf_11"/>
</dbReference>
<gene>
    <name evidence="2" type="ORF">E1261_03340</name>
</gene>
<proteinExistence type="predicted"/>
<dbReference type="CDD" id="cd02440">
    <property type="entry name" value="AdoMet_MTases"/>
    <property type="match status" value="1"/>
</dbReference>
<reference evidence="2 3" key="1">
    <citation type="submission" date="2019-03" db="EMBL/GenBank/DDBJ databases">
        <title>Draft genome sequences of novel Actinobacteria.</title>
        <authorList>
            <person name="Sahin N."/>
            <person name="Ay H."/>
            <person name="Saygin H."/>
        </authorList>
    </citation>
    <scope>NUCLEOTIDE SEQUENCE [LARGE SCALE GENOMIC DNA]</scope>
    <source>
        <strain evidence="2 3">JCM 30547</strain>
    </source>
</reference>
<dbReference type="PANTHER" id="PTHR45036:SF1">
    <property type="entry name" value="METHYLTRANSFERASE LIKE 7A"/>
    <property type="match status" value="1"/>
</dbReference>
<accession>A0A4R4QHI0</accession>
<dbReference type="Gene3D" id="3.40.50.150">
    <property type="entry name" value="Vaccinia Virus protein VP39"/>
    <property type="match status" value="1"/>
</dbReference>
<keyword evidence="3" id="KW-1185">Reference proteome</keyword>
<dbReference type="GO" id="GO:0032259">
    <property type="term" value="P:methylation"/>
    <property type="evidence" value="ECO:0007669"/>
    <property type="project" value="UniProtKB-KW"/>
</dbReference>
<evidence type="ECO:0000313" key="2">
    <source>
        <dbReference type="EMBL" id="TDC34683.1"/>
    </source>
</evidence>
<dbReference type="AlphaFoldDB" id="A0A4R4QHI0"/>
<evidence type="ECO:0000313" key="3">
    <source>
        <dbReference type="Proteomes" id="UP000295075"/>
    </source>
</evidence>
<evidence type="ECO:0000259" key="1">
    <source>
        <dbReference type="Pfam" id="PF08241"/>
    </source>
</evidence>
<keyword evidence="2" id="KW-0808">Transferase</keyword>
<comment type="caution">
    <text evidence="2">The sequence shown here is derived from an EMBL/GenBank/DDBJ whole genome shotgun (WGS) entry which is preliminary data.</text>
</comment>
<name>A0A4R4QHI0_9ACTN</name>
<dbReference type="Pfam" id="PF08241">
    <property type="entry name" value="Methyltransf_11"/>
    <property type="match status" value="1"/>
</dbReference>
<keyword evidence="2" id="KW-0489">Methyltransferase</keyword>
<dbReference type="EMBL" id="SMKA01000006">
    <property type="protein sequence ID" value="TDC34683.1"/>
    <property type="molecule type" value="Genomic_DNA"/>
</dbReference>
<dbReference type="Proteomes" id="UP000295075">
    <property type="component" value="Unassembled WGS sequence"/>
</dbReference>
<dbReference type="GO" id="GO:0008757">
    <property type="term" value="F:S-adenosylmethionine-dependent methyltransferase activity"/>
    <property type="evidence" value="ECO:0007669"/>
    <property type="project" value="InterPro"/>
</dbReference>
<feature type="domain" description="Methyltransferase type 11" evidence="1">
    <location>
        <begin position="23"/>
        <end position="117"/>
    </location>
</feature>
<organism evidence="2 3">
    <name type="scientific">Kribbella albertanoniae</name>
    <dbReference type="NCBI Taxonomy" id="1266829"/>
    <lineage>
        <taxon>Bacteria</taxon>
        <taxon>Bacillati</taxon>
        <taxon>Actinomycetota</taxon>
        <taxon>Actinomycetes</taxon>
        <taxon>Propionibacteriales</taxon>
        <taxon>Kribbellaceae</taxon>
        <taxon>Kribbella</taxon>
    </lineage>
</organism>